<dbReference type="Gene3D" id="3.10.50.40">
    <property type="match status" value="2"/>
</dbReference>
<evidence type="ECO:0000313" key="6">
    <source>
        <dbReference type="EMBL" id="SUZ64163.1"/>
    </source>
</evidence>
<accession>A0A381PFA8</accession>
<dbReference type="FunFam" id="3.10.50.40:FF:000006">
    <property type="entry name" value="Peptidyl-prolyl cis-trans isomerase"/>
    <property type="match status" value="2"/>
</dbReference>
<dbReference type="Pfam" id="PF00254">
    <property type="entry name" value="FKBP_C"/>
    <property type="match status" value="2"/>
</dbReference>
<reference evidence="6" key="1">
    <citation type="submission" date="2018-05" db="EMBL/GenBank/DDBJ databases">
        <authorList>
            <person name="Lanie J.A."/>
            <person name="Ng W.-L."/>
            <person name="Kazmierczak K.M."/>
            <person name="Andrzejewski T.M."/>
            <person name="Davidsen T.M."/>
            <person name="Wayne K.J."/>
            <person name="Tettelin H."/>
            <person name="Glass J.I."/>
            <person name="Rusch D."/>
            <person name="Podicherti R."/>
            <person name="Tsui H.-C.T."/>
            <person name="Winkler M.E."/>
        </authorList>
    </citation>
    <scope>NUCLEOTIDE SEQUENCE</scope>
</reference>
<dbReference type="InterPro" id="IPR046357">
    <property type="entry name" value="PPIase_dom_sf"/>
</dbReference>
<gene>
    <name evidence="6" type="ORF">METZ01_LOCUS17017</name>
</gene>
<dbReference type="InterPro" id="IPR001179">
    <property type="entry name" value="PPIase_FKBP_dom"/>
</dbReference>
<proteinExistence type="predicted"/>
<organism evidence="6">
    <name type="scientific">marine metagenome</name>
    <dbReference type="NCBI Taxonomy" id="408172"/>
    <lineage>
        <taxon>unclassified sequences</taxon>
        <taxon>metagenomes</taxon>
        <taxon>ecological metagenomes</taxon>
    </lineage>
</organism>
<name>A0A381PFA8_9ZZZZ</name>
<protein>
    <recommendedName>
        <fullName evidence="2">peptidylprolyl isomerase</fullName>
        <ecNumber evidence="2">5.2.1.8</ecNumber>
    </recommendedName>
</protein>
<dbReference type="GO" id="GO:0003755">
    <property type="term" value="F:peptidyl-prolyl cis-trans isomerase activity"/>
    <property type="evidence" value="ECO:0007669"/>
    <property type="project" value="UniProtKB-KW"/>
</dbReference>
<comment type="catalytic activity">
    <reaction evidence="1">
        <text>[protein]-peptidylproline (omega=180) = [protein]-peptidylproline (omega=0)</text>
        <dbReference type="Rhea" id="RHEA:16237"/>
        <dbReference type="Rhea" id="RHEA-COMP:10747"/>
        <dbReference type="Rhea" id="RHEA-COMP:10748"/>
        <dbReference type="ChEBI" id="CHEBI:83833"/>
        <dbReference type="ChEBI" id="CHEBI:83834"/>
        <dbReference type="EC" id="5.2.1.8"/>
    </reaction>
</comment>
<evidence type="ECO:0000256" key="4">
    <source>
        <dbReference type="ARBA" id="ARBA00023235"/>
    </source>
</evidence>
<evidence type="ECO:0000256" key="3">
    <source>
        <dbReference type="ARBA" id="ARBA00023110"/>
    </source>
</evidence>
<keyword evidence="3" id="KW-0697">Rotamase</keyword>
<dbReference type="EMBL" id="UINC01000928">
    <property type="protein sequence ID" value="SUZ64163.1"/>
    <property type="molecule type" value="Genomic_DNA"/>
</dbReference>
<dbReference type="PROSITE" id="PS50059">
    <property type="entry name" value="FKBP_PPIASE"/>
    <property type="match status" value="2"/>
</dbReference>
<dbReference type="PROSITE" id="PS51257">
    <property type="entry name" value="PROKAR_LIPOPROTEIN"/>
    <property type="match status" value="1"/>
</dbReference>
<feature type="domain" description="PPIase FKBP-type" evidence="5">
    <location>
        <begin position="102"/>
        <end position="191"/>
    </location>
</feature>
<dbReference type="SUPFAM" id="SSF54534">
    <property type="entry name" value="FKBP-like"/>
    <property type="match status" value="2"/>
</dbReference>
<sequence length="313" mass="32434">MISVRNIIATCIVLFLFGCGGTDQGSVVAQSAASVTTSTTTSVTTSTTDSTPSTVSASDRIWAEVSAGNDRPSIVVLPHDGTPENLVIEDVTAGTGEEALVGDLLEVKYVGALLDDGSEFDASWNRGQTFFIPIGVGAVIPGWDQGIVGMREGGRRLLIIPPELAYGSAGAGSAIPPNAALIFVVDLISVVDLPMPQIPDTTELGDSLEVEDLAEGSGEVVESGDTVSVHYLGTLTDGTVFDSSWSRGRPFTTQIGVGMVIQGWDQGIVGMREGGRRLLKIPSDLAYGEAGAGGSIGPNTPLLFVVDLLRIQG</sequence>
<dbReference type="AlphaFoldDB" id="A0A381PFA8"/>
<evidence type="ECO:0000256" key="2">
    <source>
        <dbReference type="ARBA" id="ARBA00013194"/>
    </source>
</evidence>
<dbReference type="PANTHER" id="PTHR43811:SF19">
    <property type="entry name" value="39 KDA FK506-BINDING NUCLEAR PROTEIN"/>
    <property type="match status" value="1"/>
</dbReference>
<evidence type="ECO:0000256" key="1">
    <source>
        <dbReference type="ARBA" id="ARBA00000971"/>
    </source>
</evidence>
<evidence type="ECO:0000259" key="5">
    <source>
        <dbReference type="PROSITE" id="PS50059"/>
    </source>
</evidence>
<dbReference type="EC" id="5.2.1.8" evidence="2"/>
<feature type="domain" description="PPIase FKBP-type" evidence="5">
    <location>
        <begin position="224"/>
        <end position="312"/>
    </location>
</feature>
<keyword evidence="4" id="KW-0413">Isomerase</keyword>
<dbReference type="PANTHER" id="PTHR43811">
    <property type="entry name" value="FKBP-TYPE PEPTIDYL-PROLYL CIS-TRANS ISOMERASE FKPA"/>
    <property type="match status" value="1"/>
</dbReference>